<evidence type="ECO:0000256" key="6">
    <source>
        <dbReference type="ARBA" id="ARBA00022771"/>
    </source>
</evidence>
<evidence type="ECO:0000313" key="16">
    <source>
        <dbReference type="Proteomes" id="UP001474421"/>
    </source>
</evidence>
<keyword evidence="4" id="KW-0479">Metal-binding</keyword>
<feature type="compositionally biased region" description="Polar residues" evidence="13">
    <location>
        <begin position="360"/>
        <end position="370"/>
    </location>
</feature>
<evidence type="ECO:0000256" key="4">
    <source>
        <dbReference type="ARBA" id="ARBA00022723"/>
    </source>
</evidence>
<feature type="domain" description="C2H2-type" evidence="14">
    <location>
        <begin position="188"/>
        <end position="215"/>
    </location>
</feature>
<dbReference type="GO" id="GO:0000978">
    <property type="term" value="F:RNA polymerase II cis-regulatory region sequence-specific DNA binding"/>
    <property type="evidence" value="ECO:0007669"/>
    <property type="project" value="TreeGrafter"/>
</dbReference>
<evidence type="ECO:0000256" key="7">
    <source>
        <dbReference type="ARBA" id="ARBA00022833"/>
    </source>
</evidence>
<protein>
    <submittedName>
        <fullName evidence="15">Zinc finger protein GLIS3</fullName>
    </submittedName>
</protein>
<evidence type="ECO:0000256" key="5">
    <source>
        <dbReference type="ARBA" id="ARBA00022737"/>
    </source>
</evidence>
<dbReference type="GO" id="GO:0008270">
    <property type="term" value="F:zinc ion binding"/>
    <property type="evidence" value="ECO:0007669"/>
    <property type="project" value="UniProtKB-KW"/>
</dbReference>
<dbReference type="FunFam" id="3.30.160.60:FF:000031">
    <property type="entry name" value="GLI family zinc finger 3"/>
    <property type="match status" value="1"/>
</dbReference>
<dbReference type="InterPro" id="IPR013087">
    <property type="entry name" value="Znf_C2H2_type"/>
</dbReference>
<evidence type="ECO:0000256" key="2">
    <source>
        <dbReference type="ARBA" id="ARBA00010831"/>
    </source>
</evidence>
<dbReference type="Pfam" id="PF00096">
    <property type="entry name" value="zf-C2H2"/>
    <property type="match status" value="3"/>
</dbReference>
<feature type="region of interest" description="Disordered" evidence="13">
    <location>
        <begin position="360"/>
        <end position="429"/>
    </location>
</feature>
<dbReference type="PANTHER" id="PTHR45718:SF1">
    <property type="entry name" value="ZINC FINGER PROTEIN GLIS3"/>
    <property type="match status" value="1"/>
</dbReference>
<evidence type="ECO:0000256" key="10">
    <source>
        <dbReference type="ARBA" id="ARBA00023163"/>
    </source>
</evidence>
<dbReference type="EMBL" id="JAOTOJ010000002">
    <property type="protein sequence ID" value="KAK9408167.1"/>
    <property type="molecule type" value="Genomic_DNA"/>
</dbReference>
<keyword evidence="16" id="KW-1185">Reference proteome</keyword>
<name>A0AAW1C2R3_CROAD</name>
<dbReference type="FunFam" id="3.30.160.60:FF:000019">
    <property type="entry name" value="GLI family zinc finger 3"/>
    <property type="match status" value="1"/>
</dbReference>
<reference evidence="15 16" key="1">
    <citation type="journal article" date="2024" name="Proc. Natl. Acad. Sci. U.S.A.">
        <title>The genetic regulatory architecture and epigenomic basis for age-related changes in rattlesnake venom.</title>
        <authorList>
            <person name="Hogan M.P."/>
            <person name="Holding M.L."/>
            <person name="Nystrom G.S."/>
            <person name="Colston T.J."/>
            <person name="Bartlett D.A."/>
            <person name="Mason A.J."/>
            <person name="Ellsworth S.A."/>
            <person name="Rautsaw R.M."/>
            <person name="Lawrence K.C."/>
            <person name="Strickland J.L."/>
            <person name="He B."/>
            <person name="Fraser P."/>
            <person name="Margres M.J."/>
            <person name="Gilbert D.M."/>
            <person name="Gibbs H.L."/>
            <person name="Parkinson C.L."/>
            <person name="Rokyta D.R."/>
        </authorList>
    </citation>
    <scope>NUCLEOTIDE SEQUENCE [LARGE SCALE GENOMIC DNA]</scope>
    <source>
        <strain evidence="15">DRR0105</strain>
    </source>
</reference>
<evidence type="ECO:0000256" key="12">
    <source>
        <dbReference type="PROSITE-ProRule" id="PRU00042"/>
    </source>
</evidence>
<evidence type="ECO:0000313" key="15">
    <source>
        <dbReference type="EMBL" id="KAK9408167.1"/>
    </source>
</evidence>
<feature type="domain" description="C2H2-type" evidence="14">
    <location>
        <begin position="149"/>
        <end position="179"/>
    </location>
</feature>
<keyword evidence="10" id="KW-0804">Transcription</keyword>
<feature type="domain" description="C2H2-type" evidence="14">
    <location>
        <begin position="216"/>
        <end position="245"/>
    </location>
</feature>
<proteinExistence type="inferred from homology"/>
<evidence type="ECO:0000256" key="3">
    <source>
        <dbReference type="ARBA" id="ARBA00022491"/>
    </source>
</evidence>
<dbReference type="FunFam" id="3.30.160.60:FF:000036">
    <property type="entry name" value="GLI family zinc finger 3"/>
    <property type="match status" value="1"/>
</dbReference>
<feature type="domain" description="C2H2-type" evidence="14">
    <location>
        <begin position="246"/>
        <end position="275"/>
    </location>
</feature>
<keyword evidence="5" id="KW-0677">Repeat</keyword>
<accession>A0AAW1C2R3</accession>
<dbReference type="Proteomes" id="UP001474421">
    <property type="component" value="Unassembled WGS sequence"/>
</dbReference>
<dbReference type="InterPro" id="IPR056436">
    <property type="entry name" value="Znf-C2H2_ZIC1-5/GLI1-3-like"/>
</dbReference>
<keyword evidence="7" id="KW-0862">Zinc</keyword>
<dbReference type="GO" id="GO:0000981">
    <property type="term" value="F:DNA-binding transcription factor activity, RNA polymerase II-specific"/>
    <property type="evidence" value="ECO:0007669"/>
    <property type="project" value="TreeGrafter"/>
</dbReference>
<keyword evidence="8" id="KW-0805">Transcription regulation</keyword>
<dbReference type="GO" id="GO:0005634">
    <property type="term" value="C:nucleus"/>
    <property type="evidence" value="ECO:0007669"/>
    <property type="project" value="UniProtKB-SubCell"/>
</dbReference>
<evidence type="ECO:0000256" key="11">
    <source>
        <dbReference type="ARBA" id="ARBA00023242"/>
    </source>
</evidence>
<feature type="compositionally biased region" description="Polar residues" evidence="13">
    <location>
        <begin position="420"/>
        <end position="429"/>
    </location>
</feature>
<sequence length="557" mass="61565">MVTNGKSLFHVPQPPGVTTPQFLKPKEQEFGNKFTTSTVKGAFVYGSQCKSIGKNSCNNLIITSSPMVVQRLGPLSPSAQQVSTACSQIGPSLQRAMNMSDPDIPSDTRSLVSRESLASTTLSLSESQSIQSNCFLEEDSELEDFSGQHCCRWIDCSASYDQQEELVRHIEKIHIDQRKGEDFTCFWAGCPRRYKSFNARYKLLIHMRVHSGEKPNKCTFEGCKKAFSRLENLKIHLRSHTGEKPYLCQHQGCHKAFSNSSDRAKHQRTHLDTKPYACQIPGCTKRYTDPSSLRKHVKAHSSKDLQARKKLRGTTELDQDILNDCLTIQAIQVPSSPQDVSASTVQQSPGHVHDLYSATMFSSTPSNQSGIAVGNEPASHAVSLPSPRPSIHESPRNPSMGDPGTESHGRIPPPPPFMQKRTSQPSTTQQFGEVHLKTNGSLSNPSFQPNSIQIQGVYGQLQTFCSPHYTDNQRNIQHIGTCNMVPPFEDCLVPTSMGQAGFDVFHKAFSAHSGITVYDFPMAFGDSLRSGVEDASFLHINAVDRCPSQLSSLYMEG</sequence>
<feature type="region of interest" description="Disordered" evidence="13">
    <location>
        <begin position="1"/>
        <end position="20"/>
    </location>
</feature>
<dbReference type="Pfam" id="PF23561">
    <property type="entry name" value="zf-C2H2_15"/>
    <property type="match status" value="1"/>
</dbReference>
<dbReference type="FunFam" id="3.30.160.60:FF:000453">
    <property type="entry name" value="GLIS family zinc finger 3"/>
    <property type="match status" value="1"/>
</dbReference>
<dbReference type="Gene3D" id="3.30.160.60">
    <property type="entry name" value="Classic Zinc Finger"/>
    <property type="match status" value="5"/>
</dbReference>
<evidence type="ECO:0000256" key="1">
    <source>
        <dbReference type="ARBA" id="ARBA00004123"/>
    </source>
</evidence>
<dbReference type="PROSITE" id="PS00028">
    <property type="entry name" value="ZINC_FINGER_C2H2_1"/>
    <property type="match status" value="4"/>
</dbReference>
<dbReference type="InterPro" id="IPR036236">
    <property type="entry name" value="Znf_C2H2_sf"/>
</dbReference>
<comment type="caution">
    <text evidence="15">The sequence shown here is derived from an EMBL/GenBank/DDBJ whole genome shotgun (WGS) entry which is preliminary data.</text>
</comment>
<organism evidence="15 16">
    <name type="scientific">Crotalus adamanteus</name>
    <name type="common">Eastern diamondback rattlesnake</name>
    <dbReference type="NCBI Taxonomy" id="8729"/>
    <lineage>
        <taxon>Eukaryota</taxon>
        <taxon>Metazoa</taxon>
        <taxon>Chordata</taxon>
        <taxon>Craniata</taxon>
        <taxon>Vertebrata</taxon>
        <taxon>Euteleostomi</taxon>
        <taxon>Lepidosauria</taxon>
        <taxon>Squamata</taxon>
        <taxon>Bifurcata</taxon>
        <taxon>Unidentata</taxon>
        <taxon>Episquamata</taxon>
        <taxon>Toxicofera</taxon>
        <taxon>Serpentes</taxon>
        <taxon>Colubroidea</taxon>
        <taxon>Viperidae</taxon>
        <taxon>Crotalinae</taxon>
        <taxon>Crotalus</taxon>
    </lineage>
</organism>
<dbReference type="SUPFAM" id="SSF57667">
    <property type="entry name" value="beta-beta-alpha zinc fingers"/>
    <property type="match status" value="3"/>
</dbReference>
<dbReference type="InterPro" id="IPR043359">
    <property type="entry name" value="GLI-like"/>
</dbReference>
<dbReference type="SMART" id="SM00355">
    <property type="entry name" value="ZnF_C2H2"/>
    <property type="match status" value="5"/>
</dbReference>
<evidence type="ECO:0000259" key="14">
    <source>
        <dbReference type="PROSITE" id="PS50157"/>
    </source>
</evidence>
<dbReference type="AlphaFoldDB" id="A0AAW1C2R3"/>
<evidence type="ECO:0000256" key="9">
    <source>
        <dbReference type="ARBA" id="ARBA00023125"/>
    </source>
</evidence>
<evidence type="ECO:0000256" key="13">
    <source>
        <dbReference type="SAM" id="MobiDB-lite"/>
    </source>
</evidence>
<comment type="similarity">
    <text evidence="2">Belongs to the GLI C2H2-type zinc-finger protein family.</text>
</comment>
<gene>
    <name evidence="15" type="ORF">NXF25_006941</name>
</gene>
<comment type="subcellular location">
    <subcellularLocation>
        <location evidence="1">Nucleus</location>
    </subcellularLocation>
</comment>
<evidence type="ECO:0000256" key="8">
    <source>
        <dbReference type="ARBA" id="ARBA00023015"/>
    </source>
</evidence>
<dbReference type="FunFam" id="3.30.160.60:FF:000048">
    <property type="entry name" value="GLI family zinc finger 3"/>
    <property type="match status" value="1"/>
</dbReference>
<keyword evidence="6 12" id="KW-0863">Zinc-finger</keyword>
<keyword evidence="3" id="KW-0678">Repressor</keyword>
<keyword evidence="9" id="KW-0238">DNA-binding</keyword>
<feature type="domain" description="C2H2-type" evidence="14">
    <location>
        <begin position="276"/>
        <end position="305"/>
    </location>
</feature>
<dbReference type="PROSITE" id="PS50157">
    <property type="entry name" value="ZINC_FINGER_C2H2_2"/>
    <property type="match status" value="5"/>
</dbReference>
<keyword evidence="11" id="KW-0539">Nucleus</keyword>
<dbReference type="PANTHER" id="PTHR45718">
    <property type="entry name" value="TRANSCRIPTIONAL ACTIVATOR CUBITUS INTERRUPTUS"/>
    <property type="match status" value="1"/>
</dbReference>